<proteinExistence type="predicted"/>
<accession>A0ABZ0B7U3</accession>
<reference evidence="2 3" key="1">
    <citation type="submission" date="2023-09" db="EMBL/GenBank/DDBJ databases">
        <authorList>
            <person name="Rey-Velasco X."/>
        </authorList>
    </citation>
    <scope>NUCLEOTIDE SEQUENCE [LARGE SCALE GENOMIC DNA]</scope>
    <source>
        <strain evidence="2 3">W311</strain>
    </source>
</reference>
<dbReference type="EMBL" id="CP135076">
    <property type="protein sequence ID" value="WNO52419.1"/>
    <property type="molecule type" value="Genomic_DNA"/>
</dbReference>
<dbReference type="InterPro" id="IPR023210">
    <property type="entry name" value="NADP_OxRdtase_dom"/>
</dbReference>
<gene>
    <name evidence="2" type="ORF">RPR59_07970</name>
</gene>
<dbReference type="PANTHER" id="PTHR42686">
    <property type="entry name" value="GH17980P-RELATED"/>
    <property type="match status" value="1"/>
</dbReference>
<dbReference type="Gene3D" id="3.20.20.100">
    <property type="entry name" value="NADP-dependent oxidoreductase domain"/>
    <property type="match status" value="1"/>
</dbReference>
<evidence type="ECO:0000259" key="1">
    <source>
        <dbReference type="Pfam" id="PF00248"/>
    </source>
</evidence>
<feature type="domain" description="NADP-dependent oxidoreductase" evidence="1">
    <location>
        <begin position="23"/>
        <end position="327"/>
    </location>
</feature>
<dbReference type="PANTHER" id="PTHR42686:SF1">
    <property type="entry name" value="GH17980P-RELATED"/>
    <property type="match status" value="1"/>
</dbReference>
<dbReference type="SUPFAM" id="SSF51430">
    <property type="entry name" value="NAD(P)-linked oxidoreductase"/>
    <property type="match status" value="1"/>
</dbReference>
<keyword evidence="3" id="KW-1185">Reference proteome</keyword>
<evidence type="ECO:0000313" key="3">
    <source>
        <dbReference type="Proteomes" id="UP001302249"/>
    </source>
</evidence>
<dbReference type="InterPro" id="IPR036812">
    <property type="entry name" value="NAD(P)_OxRdtase_dom_sf"/>
</dbReference>
<protein>
    <submittedName>
        <fullName evidence="2">Aldo/keto reductase</fullName>
    </submittedName>
</protein>
<dbReference type="Proteomes" id="UP001302249">
    <property type="component" value="Chromosome"/>
</dbReference>
<dbReference type="InterPro" id="IPR020471">
    <property type="entry name" value="AKR"/>
</dbReference>
<evidence type="ECO:0000313" key="2">
    <source>
        <dbReference type="EMBL" id="WNO52419.1"/>
    </source>
</evidence>
<organism evidence="2 3">
    <name type="scientific">Stakelama saccharophila</name>
    <dbReference type="NCBI Taxonomy" id="3075605"/>
    <lineage>
        <taxon>Bacteria</taxon>
        <taxon>Pseudomonadati</taxon>
        <taxon>Pseudomonadota</taxon>
        <taxon>Alphaproteobacteria</taxon>
        <taxon>Sphingomonadales</taxon>
        <taxon>Sphingomonadaceae</taxon>
        <taxon>Stakelama</taxon>
    </lineage>
</organism>
<name>A0ABZ0B7U3_9SPHN</name>
<sequence>MTGSTLRQSHITTPAGVALSLSEIGFGAAPIGNMGEPIADADAVAAVTAALDGGVTYVDVAPLYGHGLSERRVGAAIERRHEVVLSTKVGRLLEPCAPGEQNSGIYKDVPPVRVRFAYDHDSIKRSLAESRERIGRPVDIVYVHDVDVPTHGSQDAADARIRELIDGGGWRALTELRAAGEIKAIGVGVNDRFACLRMLDEADPDLFLVAGRYTLLDQSSLDDLLPRCAARGVSIVIGGPYNSGILATGPVEGAWYDYAPASEEVRSRTARIAQVCAAHGVPLPVAALAFPLRHPSVVSVIPGGRDADQVRRNLDCYRTRVPDALWEDLKHEQLIRDDAPC</sequence>
<dbReference type="RefSeq" id="WP_313912844.1">
    <property type="nucleotide sequence ID" value="NZ_CP135076.1"/>
</dbReference>
<dbReference type="Pfam" id="PF00248">
    <property type="entry name" value="Aldo_ket_red"/>
    <property type="match status" value="1"/>
</dbReference>